<evidence type="ECO:0000256" key="2">
    <source>
        <dbReference type="SAM" id="MobiDB-lite"/>
    </source>
</evidence>
<protein>
    <recommendedName>
        <fullName evidence="3">CCHC-type domain-containing protein</fullName>
    </recommendedName>
</protein>
<organism evidence="4 5">
    <name type="scientific">Galerina marginata (strain CBS 339.88)</name>
    <dbReference type="NCBI Taxonomy" id="685588"/>
    <lineage>
        <taxon>Eukaryota</taxon>
        <taxon>Fungi</taxon>
        <taxon>Dikarya</taxon>
        <taxon>Basidiomycota</taxon>
        <taxon>Agaricomycotina</taxon>
        <taxon>Agaricomycetes</taxon>
        <taxon>Agaricomycetidae</taxon>
        <taxon>Agaricales</taxon>
        <taxon>Agaricineae</taxon>
        <taxon>Strophariaceae</taxon>
        <taxon>Galerina</taxon>
    </lineage>
</organism>
<dbReference type="PROSITE" id="PS50158">
    <property type="entry name" value="ZF_CCHC"/>
    <property type="match status" value="1"/>
</dbReference>
<evidence type="ECO:0000313" key="5">
    <source>
        <dbReference type="Proteomes" id="UP000027222"/>
    </source>
</evidence>
<evidence type="ECO:0000259" key="3">
    <source>
        <dbReference type="PROSITE" id="PS50158"/>
    </source>
</evidence>
<reference evidence="5" key="1">
    <citation type="journal article" date="2014" name="Proc. Natl. Acad. Sci. U.S.A.">
        <title>Extensive sampling of basidiomycete genomes demonstrates inadequacy of the white-rot/brown-rot paradigm for wood decay fungi.</title>
        <authorList>
            <person name="Riley R."/>
            <person name="Salamov A.A."/>
            <person name="Brown D.W."/>
            <person name="Nagy L.G."/>
            <person name="Floudas D."/>
            <person name="Held B.W."/>
            <person name="Levasseur A."/>
            <person name="Lombard V."/>
            <person name="Morin E."/>
            <person name="Otillar R."/>
            <person name="Lindquist E.A."/>
            <person name="Sun H."/>
            <person name="LaButti K.M."/>
            <person name="Schmutz J."/>
            <person name="Jabbour D."/>
            <person name="Luo H."/>
            <person name="Baker S.E."/>
            <person name="Pisabarro A.G."/>
            <person name="Walton J.D."/>
            <person name="Blanchette R.A."/>
            <person name="Henrissat B."/>
            <person name="Martin F."/>
            <person name="Cullen D."/>
            <person name="Hibbett D.S."/>
            <person name="Grigoriev I.V."/>
        </authorList>
    </citation>
    <scope>NUCLEOTIDE SEQUENCE [LARGE SCALE GENOMIC DNA]</scope>
    <source>
        <strain evidence="5">CBS 339.88</strain>
    </source>
</reference>
<gene>
    <name evidence="4" type="ORF">GALMADRAFT_225383</name>
</gene>
<feature type="region of interest" description="Disordered" evidence="2">
    <location>
        <begin position="1"/>
        <end position="74"/>
    </location>
</feature>
<evidence type="ECO:0000313" key="4">
    <source>
        <dbReference type="EMBL" id="KDR77274.1"/>
    </source>
</evidence>
<dbReference type="Proteomes" id="UP000027222">
    <property type="component" value="Unassembled WGS sequence"/>
</dbReference>
<keyword evidence="1" id="KW-0862">Zinc</keyword>
<dbReference type="InterPro" id="IPR001878">
    <property type="entry name" value="Znf_CCHC"/>
</dbReference>
<feature type="compositionally biased region" description="Polar residues" evidence="2">
    <location>
        <begin position="296"/>
        <end position="310"/>
    </location>
</feature>
<feature type="region of interest" description="Disordered" evidence="2">
    <location>
        <begin position="296"/>
        <end position="315"/>
    </location>
</feature>
<evidence type="ECO:0000256" key="1">
    <source>
        <dbReference type="PROSITE-ProRule" id="PRU00047"/>
    </source>
</evidence>
<accession>A0A067TBJ7</accession>
<proteinExistence type="predicted"/>
<dbReference type="EMBL" id="KL142377">
    <property type="protein sequence ID" value="KDR77274.1"/>
    <property type="molecule type" value="Genomic_DNA"/>
</dbReference>
<sequence>MSGNKPIEGRTSAFLPNAEESNNPRNVSPEAMVRVTSEMRVQLEKESQRRERRNEKRKRRREAGEGDVSEDEEDVVMSVMKGKTAKGSNVGVCIEGSTNSDPSTLQTGTPSAIDDENYVSSPKGKNSLIFTDSDAEGHQFTMHDDSIPDAIAMLAKCHRTPPLSLFLGESLDRIKSARDVKYVKIGTGEFANVKLLDIASFPADTNLDNSQWTRAYNTFLDFIASSMGERLYAGFLSHWGTMMKDQNFLQWFEAYKSFDEKIRQRFFTTPFIIDPASVQYNTALQEAKLCMSVAPKSTQSSGRTPSSNRYTLGGNRWQPYTTTSQQSFRTYAKMRCLRCGNEGHRADACKSESPSKAGRSFVVRAAGRGLERLSDGRPVCVRFNIGTCSIADPSHPLHVCSLCADAHHGATACTRN</sequence>
<dbReference type="STRING" id="685588.A0A067TBJ7"/>
<feature type="compositionally biased region" description="Polar residues" evidence="2">
    <location>
        <begin position="96"/>
        <end position="110"/>
    </location>
</feature>
<feature type="region of interest" description="Disordered" evidence="2">
    <location>
        <begin position="95"/>
        <end position="120"/>
    </location>
</feature>
<dbReference type="AlphaFoldDB" id="A0A067TBJ7"/>
<feature type="compositionally biased region" description="Acidic residues" evidence="2">
    <location>
        <begin position="65"/>
        <end position="74"/>
    </location>
</feature>
<feature type="compositionally biased region" description="Basic and acidic residues" evidence="2">
    <location>
        <begin position="41"/>
        <end position="54"/>
    </location>
</feature>
<keyword evidence="1" id="KW-0479">Metal-binding</keyword>
<keyword evidence="1" id="KW-0863">Zinc-finger</keyword>
<dbReference type="HOGENOM" id="CLU_660643_0_0_1"/>
<dbReference type="GO" id="GO:0003676">
    <property type="term" value="F:nucleic acid binding"/>
    <property type="evidence" value="ECO:0007669"/>
    <property type="project" value="InterPro"/>
</dbReference>
<name>A0A067TBJ7_GALM3</name>
<dbReference type="OrthoDB" id="3018720at2759"/>
<dbReference type="GO" id="GO:0008270">
    <property type="term" value="F:zinc ion binding"/>
    <property type="evidence" value="ECO:0007669"/>
    <property type="project" value="UniProtKB-KW"/>
</dbReference>
<keyword evidence="5" id="KW-1185">Reference proteome</keyword>
<feature type="domain" description="CCHC-type" evidence="3">
    <location>
        <begin position="335"/>
        <end position="351"/>
    </location>
</feature>